<feature type="domain" description="Cyclin-like" evidence="6">
    <location>
        <begin position="289"/>
        <end position="373"/>
    </location>
</feature>
<dbReference type="CDD" id="cd20512">
    <property type="entry name" value="CYCLIN_CLBs_yeast_rpt2"/>
    <property type="match status" value="1"/>
</dbReference>
<organism evidence="8 9">
    <name type="scientific">Sporormia fimetaria CBS 119925</name>
    <dbReference type="NCBI Taxonomy" id="1340428"/>
    <lineage>
        <taxon>Eukaryota</taxon>
        <taxon>Fungi</taxon>
        <taxon>Dikarya</taxon>
        <taxon>Ascomycota</taxon>
        <taxon>Pezizomycotina</taxon>
        <taxon>Dothideomycetes</taxon>
        <taxon>Pleosporomycetidae</taxon>
        <taxon>Pleosporales</taxon>
        <taxon>Sporormiaceae</taxon>
        <taxon>Sporormia</taxon>
    </lineage>
</organism>
<evidence type="ECO:0000256" key="4">
    <source>
        <dbReference type="RuleBase" id="RU000383"/>
    </source>
</evidence>
<dbReference type="OrthoDB" id="5590282at2759"/>
<feature type="region of interest" description="Disordered" evidence="5">
    <location>
        <begin position="133"/>
        <end position="167"/>
    </location>
</feature>
<feature type="compositionally biased region" description="Basic residues" evidence="5">
    <location>
        <begin position="208"/>
        <end position="217"/>
    </location>
</feature>
<dbReference type="Proteomes" id="UP000799440">
    <property type="component" value="Unassembled WGS sequence"/>
</dbReference>
<evidence type="ECO:0000259" key="6">
    <source>
        <dbReference type="SMART" id="SM00385"/>
    </source>
</evidence>
<keyword evidence="2 4" id="KW-0195">Cyclin</keyword>
<keyword evidence="9" id="KW-1185">Reference proteome</keyword>
<gene>
    <name evidence="8" type="ORF">M011DRAFT_53144</name>
</gene>
<dbReference type="AlphaFoldDB" id="A0A6A6VDP7"/>
<dbReference type="GO" id="GO:0044772">
    <property type="term" value="P:mitotic cell cycle phase transition"/>
    <property type="evidence" value="ECO:0007669"/>
    <property type="project" value="InterPro"/>
</dbReference>
<evidence type="ECO:0000256" key="3">
    <source>
        <dbReference type="ARBA" id="ARBA00023306"/>
    </source>
</evidence>
<feature type="domain" description="Cyclin-like" evidence="6">
    <location>
        <begin position="386"/>
        <end position="470"/>
    </location>
</feature>
<protein>
    <submittedName>
        <fullName evidence="8">A/B/D/E cyclin</fullName>
    </submittedName>
</protein>
<dbReference type="InterPro" id="IPR004367">
    <property type="entry name" value="Cyclin_C-dom"/>
</dbReference>
<dbReference type="FunFam" id="1.10.472.10:FF:000001">
    <property type="entry name" value="G2/mitotic-specific cyclin"/>
    <property type="match status" value="1"/>
</dbReference>
<feature type="domain" description="Cyclin C-terminal" evidence="7">
    <location>
        <begin position="382"/>
        <end position="540"/>
    </location>
</feature>
<evidence type="ECO:0000256" key="1">
    <source>
        <dbReference type="ARBA" id="ARBA00022618"/>
    </source>
</evidence>
<sequence>MSQVSRSLRTRVVTNENDENAPTTRLTRAKSAALSSSNPSSNDATKKPLQSKKSTTALNANGAAQTRKRAALGDVSNVTKAEGISSKEGKELKKPLAAKAGPVTKAAHPTKVQKTTRTTTRHVLKEKNVADLKRPASGSGVGGVTKKRVTSATKTTKKVDAEDSENLPPAKQQILEKIEEVEKVEQVEKVEKVEEVEQKVEVEEKAPRSSRKLKQTKHAVELEEEAEPVAAEAVPDLDDEDADDPLMVSEYVVEIFEYLRKLEIATMPNPDYMDNQHDLEWKLRGILIDWLVEVQRKFRLLPETLFLAVNIIDRFLSAKVVMLDKLQLVGVTAMYIASKYEEILSPHVQDLRHFSDDGFTEEEILSAERFILAALNYDLSYPNPMNFLRRISKADNYDPQTRTLGKYLMEISCLDHRFMVYPPSQVAAASMFLSRMVLQRGSWVSAECPPSLVHGCTFETVPRQLSQLQSLHAFSAFVDVTSLTAVQDPTLEHYSGYKEEDIQPVVELMIDYLASPVVHNEFFKKYASSRFLKASLVLRRWAKDYVAEYGNVLADA</sequence>
<feature type="region of interest" description="Disordered" evidence="5">
    <location>
        <begin position="201"/>
        <end position="230"/>
    </location>
</feature>
<dbReference type="InterPro" id="IPR006671">
    <property type="entry name" value="Cyclin_N"/>
</dbReference>
<dbReference type="GO" id="GO:0051301">
    <property type="term" value="P:cell division"/>
    <property type="evidence" value="ECO:0007669"/>
    <property type="project" value="UniProtKB-KW"/>
</dbReference>
<dbReference type="PANTHER" id="PTHR10177">
    <property type="entry name" value="CYCLINS"/>
    <property type="match status" value="1"/>
</dbReference>
<name>A0A6A6VDP7_9PLEO</name>
<dbReference type="SMART" id="SM00385">
    <property type="entry name" value="CYCLIN"/>
    <property type="match status" value="2"/>
</dbReference>
<dbReference type="EMBL" id="MU006573">
    <property type="protein sequence ID" value="KAF2747257.1"/>
    <property type="molecule type" value="Genomic_DNA"/>
</dbReference>
<feature type="region of interest" description="Disordered" evidence="5">
    <location>
        <begin position="1"/>
        <end position="106"/>
    </location>
</feature>
<proteinExistence type="inferred from homology"/>
<dbReference type="SUPFAM" id="SSF47954">
    <property type="entry name" value="Cyclin-like"/>
    <property type="match status" value="3"/>
</dbReference>
<keyword evidence="1" id="KW-0132">Cell division</keyword>
<dbReference type="InterPro" id="IPR048258">
    <property type="entry name" value="Cyclins_cyclin-box"/>
</dbReference>
<feature type="compositionally biased region" description="Low complexity" evidence="5">
    <location>
        <begin position="29"/>
        <end position="43"/>
    </location>
</feature>
<dbReference type="CDD" id="cd20568">
    <property type="entry name" value="CYCLIN_CLBs_yeast_rpt1"/>
    <property type="match status" value="1"/>
</dbReference>
<evidence type="ECO:0000313" key="9">
    <source>
        <dbReference type="Proteomes" id="UP000799440"/>
    </source>
</evidence>
<dbReference type="InterPro" id="IPR046965">
    <property type="entry name" value="Cyclin_A/B-like"/>
</dbReference>
<evidence type="ECO:0000313" key="8">
    <source>
        <dbReference type="EMBL" id="KAF2747257.1"/>
    </source>
</evidence>
<dbReference type="InterPro" id="IPR039361">
    <property type="entry name" value="Cyclin"/>
</dbReference>
<keyword evidence="3" id="KW-0131">Cell cycle</keyword>
<feature type="compositionally biased region" description="Basic and acidic residues" evidence="5">
    <location>
        <begin position="85"/>
        <end position="94"/>
    </location>
</feature>
<reference evidence="8" key="1">
    <citation type="journal article" date="2020" name="Stud. Mycol.">
        <title>101 Dothideomycetes genomes: a test case for predicting lifestyles and emergence of pathogens.</title>
        <authorList>
            <person name="Haridas S."/>
            <person name="Albert R."/>
            <person name="Binder M."/>
            <person name="Bloem J."/>
            <person name="Labutti K."/>
            <person name="Salamov A."/>
            <person name="Andreopoulos B."/>
            <person name="Baker S."/>
            <person name="Barry K."/>
            <person name="Bills G."/>
            <person name="Bluhm B."/>
            <person name="Cannon C."/>
            <person name="Castanera R."/>
            <person name="Culley D."/>
            <person name="Daum C."/>
            <person name="Ezra D."/>
            <person name="Gonzalez J."/>
            <person name="Henrissat B."/>
            <person name="Kuo A."/>
            <person name="Liang C."/>
            <person name="Lipzen A."/>
            <person name="Lutzoni F."/>
            <person name="Magnuson J."/>
            <person name="Mondo S."/>
            <person name="Nolan M."/>
            <person name="Ohm R."/>
            <person name="Pangilinan J."/>
            <person name="Park H.-J."/>
            <person name="Ramirez L."/>
            <person name="Alfaro M."/>
            <person name="Sun H."/>
            <person name="Tritt A."/>
            <person name="Yoshinaga Y."/>
            <person name="Zwiers L.-H."/>
            <person name="Turgeon B."/>
            <person name="Goodwin S."/>
            <person name="Spatafora J."/>
            <person name="Crous P."/>
            <person name="Grigoriev I."/>
        </authorList>
    </citation>
    <scope>NUCLEOTIDE SEQUENCE</scope>
    <source>
        <strain evidence="8">CBS 119925</strain>
    </source>
</reference>
<evidence type="ECO:0000256" key="5">
    <source>
        <dbReference type="SAM" id="MobiDB-lite"/>
    </source>
</evidence>
<accession>A0A6A6VDP7</accession>
<dbReference type="PROSITE" id="PS00292">
    <property type="entry name" value="CYCLINS"/>
    <property type="match status" value="1"/>
</dbReference>
<dbReference type="SMART" id="SM01332">
    <property type="entry name" value="Cyclin_C"/>
    <property type="match status" value="1"/>
</dbReference>
<feature type="compositionally biased region" description="Polar residues" evidence="5">
    <location>
        <begin position="51"/>
        <end position="64"/>
    </location>
</feature>
<feature type="compositionally biased region" description="Polar residues" evidence="5">
    <location>
        <begin position="1"/>
        <end position="26"/>
    </location>
</feature>
<dbReference type="Pfam" id="PF00134">
    <property type="entry name" value="Cyclin_N"/>
    <property type="match status" value="1"/>
</dbReference>
<comment type="similarity">
    <text evidence="4">Belongs to the cyclin family.</text>
</comment>
<dbReference type="GO" id="GO:0016538">
    <property type="term" value="F:cyclin-dependent protein serine/threonine kinase regulator activity"/>
    <property type="evidence" value="ECO:0007669"/>
    <property type="project" value="InterPro"/>
</dbReference>
<dbReference type="PIRSF" id="PIRSF001771">
    <property type="entry name" value="Cyclin_A_B_D_E"/>
    <property type="match status" value="1"/>
</dbReference>
<evidence type="ECO:0000259" key="7">
    <source>
        <dbReference type="SMART" id="SM01332"/>
    </source>
</evidence>
<dbReference type="InterPro" id="IPR013763">
    <property type="entry name" value="Cyclin-like_dom"/>
</dbReference>
<dbReference type="Pfam" id="PF02984">
    <property type="entry name" value="Cyclin_C"/>
    <property type="match status" value="2"/>
</dbReference>
<dbReference type="Gene3D" id="1.10.472.10">
    <property type="entry name" value="Cyclin-like"/>
    <property type="match status" value="3"/>
</dbReference>
<dbReference type="InterPro" id="IPR036915">
    <property type="entry name" value="Cyclin-like_sf"/>
</dbReference>
<evidence type="ECO:0000256" key="2">
    <source>
        <dbReference type="ARBA" id="ARBA00023127"/>
    </source>
</evidence>